<dbReference type="EMBL" id="GGEC01036387">
    <property type="protein sequence ID" value="MBX16871.1"/>
    <property type="molecule type" value="Transcribed_RNA"/>
</dbReference>
<name>A0A2P2LFW7_RHIMU</name>
<protein>
    <submittedName>
        <fullName evidence="1">Uncharacterized protein</fullName>
    </submittedName>
</protein>
<proteinExistence type="predicted"/>
<sequence length="50" mass="5572">MLPNMVRQKAVAIIYEFTNAHFEAISTSAQPNSCTKSRVEMSISAFQPII</sequence>
<accession>A0A2P2LFW7</accession>
<organism evidence="1">
    <name type="scientific">Rhizophora mucronata</name>
    <name type="common">Asiatic mangrove</name>
    <dbReference type="NCBI Taxonomy" id="61149"/>
    <lineage>
        <taxon>Eukaryota</taxon>
        <taxon>Viridiplantae</taxon>
        <taxon>Streptophyta</taxon>
        <taxon>Embryophyta</taxon>
        <taxon>Tracheophyta</taxon>
        <taxon>Spermatophyta</taxon>
        <taxon>Magnoliopsida</taxon>
        <taxon>eudicotyledons</taxon>
        <taxon>Gunneridae</taxon>
        <taxon>Pentapetalae</taxon>
        <taxon>rosids</taxon>
        <taxon>fabids</taxon>
        <taxon>Malpighiales</taxon>
        <taxon>Rhizophoraceae</taxon>
        <taxon>Rhizophora</taxon>
    </lineage>
</organism>
<dbReference type="AlphaFoldDB" id="A0A2P2LFW7"/>
<reference evidence="1" key="1">
    <citation type="submission" date="2018-02" db="EMBL/GenBank/DDBJ databases">
        <title>Rhizophora mucronata_Transcriptome.</title>
        <authorList>
            <person name="Meera S.P."/>
            <person name="Sreeshan A."/>
            <person name="Augustine A."/>
        </authorList>
    </citation>
    <scope>NUCLEOTIDE SEQUENCE</scope>
    <source>
        <tissue evidence="1">Leaf</tissue>
    </source>
</reference>
<evidence type="ECO:0000313" key="1">
    <source>
        <dbReference type="EMBL" id="MBX16871.1"/>
    </source>
</evidence>